<dbReference type="GO" id="GO:0046983">
    <property type="term" value="F:protein dimerization activity"/>
    <property type="evidence" value="ECO:0007669"/>
    <property type="project" value="InterPro"/>
</dbReference>
<dbReference type="InterPro" id="IPR003594">
    <property type="entry name" value="HATPase_dom"/>
</dbReference>
<feature type="domain" description="Signal transduction histidine kinase subgroup 3 dimerisation and phosphoacceptor" evidence="6">
    <location>
        <begin position="171"/>
        <end position="236"/>
    </location>
</feature>
<keyword evidence="4" id="KW-0812">Transmembrane</keyword>
<dbReference type="RefSeq" id="WP_181614041.1">
    <property type="nucleotide sequence ID" value="NZ_BAABAM010000009.1"/>
</dbReference>
<reference evidence="7 8" key="1">
    <citation type="submission" date="2020-07" db="EMBL/GenBank/DDBJ databases">
        <title>Genomic Encyclopedia of Type Strains, Phase IV (KMG-IV): sequencing the most valuable type-strain genomes for metagenomic binning, comparative biology and taxonomic classification.</title>
        <authorList>
            <person name="Goeker M."/>
        </authorList>
    </citation>
    <scope>NUCLEOTIDE SEQUENCE [LARGE SCALE GENOMIC DNA]</scope>
    <source>
        <strain evidence="7 8">DSM 45533</strain>
    </source>
</reference>
<dbReference type="Gene3D" id="3.30.565.10">
    <property type="entry name" value="Histidine kinase-like ATPase, C-terminal domain"/>
    <property type="match status" value="1"/>
</dbReference>
<dbReference type="EMBL" id="JACDUR010000007">
    <property type="protein sequence ID" value="MBA2895271.1"/>
    <property type="molecule type" value="Genomic_DNA"/>
</dbReference>
<keyword evidence="4" id="KW-1133">Transmembrane helix</keyword>
<dbReference type="EC" id="2.7.13.3" evidence="7"/>
<accession>A0A7W0HU09</accession>
<comment type="caution">
    <text evidence="7">The sequence shown here is derived from an EMBL/GenBank/DDBJ whole genome shotgun (WGS) entry which is preliminary data.</text>
</comment>
<dbReference type="InterPro" id="IPR050482">
    <property type="entry name" value="Sensor_HK_TwoCompSys"/>
</dbReference>
<proteinExistence type="predicted"/>
<dbReference type="Pfam" id="PF02518">
    <property type="entry name" value="HATPase_c"/>
    <property type="match status" value="1"/>
</dbReference>
<dbReference type="SUPFAM" id="SSF55874">
    <property type="entry name" value="ATPase domain of HSP90 chaperone/DNA topoisomerase II/histidine kinase"/>
    <property type="match status" value="1"/>
</dbReference>
<dbReference type="Pfam" id="PF07730">
    <property type="entry name" value="HisKA_3"/>
    <property type="match status" value="1"/>
</dbReference>
<keyword evidence="1 7" id="KW-0808">Transferase</keyword>
<gene>
    <name evidence="7" type="ORF">HNR30_006657</name>
</gene>
<evidence type="ECO:0000256" key="2">
    <source>
        <dbReference type="ARBA" id="ARBA00022777"/>
    </source>
</evidence>
<dbReference type="CDD" id="cd16917">
    <property type="entry name" value="HATPase_UhpB-NarQ-NarX-like"/>
    <property type="match status" value="1"/>
</dbReference>
<evidence type="ECO:0000313" key="8">
    <source>
        <dbReference type="Proteomes" id="UP000530928"/>
    </source>
</evidence>
<keyword evidence="3" id="KW-0902">Two-component regulatory system</keyword>
<dbReference type="InterPro" id="IPR011712">
    <property type="entry name" value="Sig_transdc_His_kin_sub3_dim/P"/>
</dbReference>
<sequence length="355" mass="37315">MDYRPPDVKPLVGFVFLGLAPAWDTVLGVFQPAWLAWTVLAVAVALYTALVLLAFAGRRREARACLVALAAVVAGAGLGWGQEWFYLFPLVGLACAITVPPRLFSRVMFPFVALTGLLVWLDGGGLGEIMAFGWGTLGAGAVLAVILHLHETIAELKATREKLALAAVAEERLRFSRDLHDLLGHTLSVMVVKAEAVRRLATRDPGAAAAQASDIEQIGRDALTQVRAAVTGYRGRGLAAELDSARHALADAGIDVTVAAPAGRLTPEVDALLGWAVREGVTNVVRHSGAGHCLIRLTNGEDGTVLEIHDDGGGAPAHASGHGHGLRGLAERVEAAGGTLRTTGDRGFLLRIELP</sequence>
<evidence type="ECO:0000256" key="4">
    <source>
        <dbReference type="SAM" id="Phobius"/>
    </source>
</evidence>
<dbReference type="AlphaFoldDB" id="A0A7W0HU09"/>
<dbReference type="GO" id="GO:0000155">
    <property type="term" value="F:phosphorelay sensor kinase activity"/>
    <property type="evidence" value="ECO:0007669"/>
    <property type="project" value="InterPro"/>
</dbReference>
<name>A0A7W0HU09_9ACTN</name>
<dbReference type="GO" id="GO:0016020">
    <property type="term" value="C:membrane"/>
    <property type="evidence" value="ECO:0007669"/>
    <property type="project" value="InterPro"/>
</dbReference>
<evidence type="ECO:0000259" key="5">
    <source>
        <dbReference type="Pfam" id="PF02518"/>
    </source>
</evidence>
<feature type="transmembrane region" description="Helical" evidence="4">
    <location>
        <begin position="62"/>
        <end position="78"/>
    </location>
</feature>
<evidence type="ECO:0000256" key="1">
    <source>
        <dbReference type="ARBA" id="ARBA00022679"/>
    </source>
</evidence>
<dbReference type="PANTHER" id="PTHR24421:SF63">
    <property type="entry name" value="SENSOR HISTIDINE KINASE DESK"/>
    <property type="match status" value="1"/>
</dbReference>
<evidence type="ECO:0000256" key="3">
    <source>
        <dbReference type="ARBA" id="ARBA00023012"/>
    </source>
</evidence>
<feature type="transmembrane region" description="Helical" evidence="4">
    <location>
        <begin position="107"/>
        <end position="123"/>
    </location>
</feature>
<dbReference type="Gene3D" id="1.20.5.1930">
    <property type="match status" value="1"/>
</dbReference>
<evidence type="ECO:0000313" key="7">
    <source>
        <dbReference type="EMBL" id="MBA2895271.1"/>
    </source>
</evidence>
<protein>
    <submittedName>
        <fullName evidence="7">Two-component system sensor histidine kinase DesK</fullName>
        <ecNumber evidence="7">2.7.13.3</ecNumber>
    </submittedName>
</protein>
<dbReference type="InterPro" id="IPR036890">
    <property type="entry name" value="HATPase_C_sf"/>
</dbReference>
<keyword evidence="8" id="KW-1185">Reference proteome</keyword>
<organism evidence="7 8">
    <name type="scientific">Nonomuraea soli</name>
    <dbReference type="NCBI Taxonomy" id="1032476"/>
    <lineage>
        <taxon>Bacteria</taxon>
        <taxon>Bacillati</taxon>
        <taxon>Actinomycetota</taxon>
        <taxon>Actinomycetes</taxon>
        <taxon>Streptosporangiales</taxon>
        <taxon>Streptosporangiaceae</taxon>
        <taxon>Nonomuraea</taxon>
    </lineage>
</organism>
<keyword evidence="2 7" id="KW-0418">Kinase</keyword>
<feature type="domain" description="Histidine kinase/HSP90-like ATPase" evidence="5">
    <location>
        <begin position="273"/>
        <end position="355"/>
    </location>
</feature>
<evidence type="ECO:0000259" key="6">
    <source>
        <dbReference type="Pfam" id="PF07730"/>
    </source>
</evidence>
<dbReference type="Proteomes" id="UP000530928">
    <property type="component" value="Unassembled WGS sequence"/>
</dbReference>
<feature type="transmembrane region" description="Helical" evidence="4">
    <location>
        <begin position="34"/>
        <end position="55"/>
    </location>
</feature>
<dbReference type="PANTHER" id="PTHR24421">
    <property type="entry name" value="NITRATE/NITRITE SENSOR PROTEIN NARX-RELATED"/>
    <property type="match status" value="1"/>
</dbReference>
<keyword evidence="4" id="KW-0472">Membrane</keyword>
<feature type="transmembrane region" description="Helical" evidence="4">
    <location>
        <begin position="129"/>
        <end position="150"/>
    </location>
</feature>